<comment type="caution">
    <text evidence="1">The sequence shown here is derived from an EMBL/GenBank/DDBJ whole genome shotgun (WGS) entry which is preliminary data.</text>
</comment>
<evidence type="ECO:0000313" key="1">
    <source>
        <dbReference type="EMBL" id="KAK3790639.1"/>
    </source>
</evidence>
<dbReference type="AlphaFoldDB" id="A0AAE1AMU3"/>
<organism evidence="1 2">
    <name type="scientific">Elysia crispata</name>
    <name type="common">lettuce slug</name>
    <dbReference type="NCBI Taxonomy" id="231223"/>
    <lineage>
        <taxon>Eukaryota</taxon>
        <taxon>Metazoa</taxon>
        <taxon>Spiralia</taxon>
        <taxon>Lophotrochozoa</taxon>
        <taxon>Mollusca</taxon>
        <taxon>Gastropoda</taxon>
        <taxon>Heterobranchia</taxon>
        <taxon>Euthyneura</taxon>
        <taxon>Panpulmonata</taxon>
        <taxon>Sacoglossa</taxon>
        <taxon>Placobranchoidea</taxon>
        <taxon>Plakobranchidae</taxon>
        <taxon>Elysia</taxon>
    </lineage>
</organism>
<keyword evidence="2" id="KW-1185">Reference proteome</keyword>
<dbReference type="EMBL" id="JAWDGP010001522">
    <property type="protein sequence ID" value="KAK3790639.1"/>
    <property type="molecule type" value="Genomic_DNA"/>
</dbReference>
<dbReference type="Proteomes" id="UP001283361">
    <property type="component" value="Unassembled WGS sequence"/>
</dbReference>
<proteinExistence type="predicted"/>
<accession>A0AAE1AMU3</accession>
<name>A0AAE1AMU3_9GAST</name>
<sequence>MAVCCGRGGDRLRDVPRAIVRAGSRVLSAWVYRGSMGNITTLDHVDSDLQRQIHLYPRDIPAPLFIGTGTFDLRCLGNRKLLASLLCPNLDPNSLSKQNHGTLSLKPTHPHTPYCTPTRQNHNSSLSVEPRQGRNIILLYCNLMESEKPQSRLIFYIGFWAVPVLDYIVCKHYPYSRRSTGGRYA</sequence>
<evidence type="ECO:0000313" key="2">
    <source>
        <dbReference type="Proteomes" id="UP001283361"/>
    </source>
</evidence>
<protein>
    <submittedName>
        <fullName evidence="1">Uncharacterized protein</fullName>
    </submittedName>
</protein>
<reference evidence="1" key="1">
    <citation type="journal article" date="2023" name="G3 (Bethesda)">
        <title>A reference genome for the long-term kleptoplast-retaining sea slug Elysia crispata morphotype clarki.</title>
        <authorList>
            <person name="Eastman K.E."/>
            <person name="Pendleton A.L."/>
            <person name="Shaikh M.A."/>
            <person name="Suttiyut T."/>
            <person name="Ogas R."/>
            <person name="Tomko P."/>
            <person name="Gavelis G."/>
            <person name="Widhalm J.R."/>
            <person name="Wisecaver J.H."/>
        </authorList>
    </citation>
    <scope>NUCLEOTIDE SEQUENCE</scope>
    <source>
        <strain evidence="1">ECLA1</strain>
    </source>
</reference>
<gene>
    <name evidence="1" type="ORF">RRG08_048765</name>
</gene>